<feature type="transmembrane region" description="Helical" evidence="2">
    <location>
        <begin position="104"/>
        <end position="123"/>
    </location>
</feature>
<feature type="chain" id="PRO_5032739192" description="Transmembrane protein" evidence="3">
    <location>
        <begin position="25"/>
        <end position="162"/>
    </location>
</feature>
<feature type="compositionally biased region" description="Low complexity" evidence="1">
    <location>
        <begin position="56"/>
        <end position="67"/>
    </location>
</feature>
<feature type="region of interest" description="Disordered" evidence="1">
    <location>
        <begin position="52"/>
        <end position="101"/>
    </location>
</feature>
<keyword evidence="5" id="KW-1185">Reference proteome</keyword>
<gene>
    <name evidence="4" type="ORF">SNEC2469_LOCUS7428</name>
</gene>
<name>A0A812NDP5_9DINO</name>
<evidence type="ECO:0000313" key="5">
    <source>
        <dbReference type="Proteomes" id="UP000601435"/>
    </source>
</evidence>
<evidence type="ECO:0008006" key="6">
    <source>
        <dbReference type="Google" id="ProtNLM"/>
    </source>
</evidence>
<evidence type="ECO:0000256" key="3">
    <source>
        <dbReference type="SAM" id="SignalP"/>
    </source>
</evidence>
<sequence length="162" mass="17080">MMRLRSRLGAICGLVALTFFQALSLHGGPAFTGLRVSASSIARHAAGDDFDFGDIPSGSKPPKSAPAQAVTSRAGSSEDDDDNDYFDDDDDEEYQRDEPDMGSVAPFVSFALLALGSIGFIAFQVSAQNQAFSGSKNAPKIQKVQAAYSTYFADGEAPTPVS</sequence>
<evidence type="ECO:0000313" key="4">
    <source>
        <dbReference type="EMBL" id="CAE7300909.1"/>
    </source>
</evidence>
<evidence type="ECO:0000256" key="1">
    <source>
        <dbReference type="SAM" id="MobiDB-lite"/>
    </source>
</evidence>
<organism evidence="4 5">
    <name type="scientific">Symbiodinium necroappetens</name>
    <dbReference type="NCBI Taxonomy" id="1628268"/>
    <lineage>
        <taxon>Eukaryota</taxon>
        <taxon>Sar</taxon>
        <taxon>Alveolata</taxon>
        <taxon>Dinophyceae</taxon>
        <taxon>Suessiales</taxon>
        <taxon>Symbiodiniaceae</taxon>
        <taxon>Symbiodinium</taxon>
    </lineage>
</organism>
<keyword evidence="2" id="KW-0812">Transmembrane</keyword>
<comment type="caution">
    <text evidence="4">The sequence shown here is derived from an EMBL/GenBank/DDBJ whole genome shotgun (WGS) entry which is preliminary data.</text>
</comment>
<reference evidence="4" key="1">
    <citation type="submission" date="2021-02" db="EMBL/GenBank/DDBJ databases">
        <authorList>
            <person name="Dougan E. K."/>
            <person name="Rhodes N."/>
            <person name="Thang M."/>
            <person name="Chan C."/>
        </authorList>
    </citation>
    <scope>NUCLEOTIDE SEQUENCE</scope>
</reference>
<keyword evidence="2" id="KW-0472">Membrane</keyword>
<dbReference type="Proteomes" id="UP000601435">
    <property type="component" value="Unassembled WGS sequence"/>
</dbReference>
<dbReference type="AlphaFoldDB" id="A0A812NDP5"/>
<proteinExistence type="predicted"/>
<keyword evidence="3" id="KW-0732">Signal</keyword>
<feature type="compositionally biased region" description="Acidic residues" evidence="1">
    <location>
        <begin position="77"/>
        <end position="95"/>
    </location>
</feature>
<protein>
    <recommendedName>
        <fullName evidence="6">Transmembrane protein</fullName>
    </recommendedName>
</protein>
<dbReference type="OrthoDB" id="10348500at2759"/>
<dbReference type="EMBL" id="CAJNJA010012616">
    <property type="protein sequence ID" value="CAE7300909.1"/>
    <property type="molecule type" value="Genomic_DNA"/>
</dbReference>
<accession>A0A812NDP5</accession>
<evidence type="ECO:0000256" key="2">
    <source>
        <dbReference type="SAM" id="Phobius"/>
    </source>
</evidence>
<feature type="signal peptide" evidence="3">
    <location>
        <begin position="1"/>
        <end position="24"/>
    </location>
</feature>
<keyword evidence="2" id="KW-1133">Transmembrane helix</keyword>